<dbReference type="EMBL" id="RSCM01000005">
    <property type="protein sequence ID" value="RUS97098.1"/>
    <property type="molecule type" value="Genomic_DNA"/>
</dbReference>
<dbReference type="Proteomes" id="UP000276103">
    <property type="component" value="Unassembled WGS sequence"/>
</dbReference>
<organism evidence="1 2">
    <name type="scientific">Trichormus variabilis SAG 1403-4b</name>
    <dbReference type="NCBI Taxonomy" id="447716"/>
    <lineage>
        <taxon>Bacteria</taxon>
        <taxon>Bacillati</taxon>
        <taxon>Cyanobacteriota</taxon>
        <taxon>Cyanophyceae</taxon>
        <taxon>Nostocales</taxon>
        <taxon>Nostocaceae</taxon>
        <taxon>Trichormus</taxon>
    </lineage>
</organism>
<proteinExistence type="predicted"/>
<reference evidence="1 2" key="1">
    <citation type="journal article" date="2019" name="Genome Biol. Evol.">
        <title>Day and night: Metabolic profiles and evolutionary relationships of six axenic non-marine cyanobacteria.</title>
        <authorList>
            <person name="Will S.E."/>
            <person name="Henke P."/>
            <person name="Boedeker C."/>
            <person name="Huang S."/>
            <person name="Brinkmann H."/>
            <person name="Rohde M."/>
            <person name="Jarek M."/>
            <person name="Friedl T."/>
            <person name="Seufert S."/>
            <person name="Schumacher M."/>
            <person name="Overmann J."/>
            <person name="Neumann-Schaal M."/>
            <person name="Petersen J."/>
        </authorList>
    </citation>
    <scope>NUCLEOTIDE SEQUENCE [LARGE SCALE GENOMIC DNA]</scope>
    <source>
        <strain evidence="1 2">SAG 1403-4b</strain>
    </source>
</reference>
<evidence type="ECO:0008006" key="3">
    <source>
        <dbReference type="Google" id="ProtNLM"/>
    </source>
</evidence>
<name>A0A433UTC1_ANAVA</name>
<evidence type="ECO:0000313" key="1">
    <source>
        <dbReference type="EMBL" id="RUS97098.1"/>
    </source>
</evidence>
<dbReference type="AlphaFoldDB" id="A0A433UTC1"/>
<accession>A0A433UTC1</accession>
<gene>
    <name evidence="1" type="ORF">DSM107003_18390</name>
</gene>
<protein>
    <recommendedName>
        <fullName evidence="3">Transposase IS4-like domain-containing protein</fullName>
    </recommendedName>
</protein>
<evidence type="ECO:0000313" key="2">
    <source>
        <dbReference type="Proteomes" id="UP000276103"/>
    </source>
</evidence>
<dbReference type="SUPFAM" id="SSF53098">
    <property type="entry name" value="Ribonuclease H-like"/>
    <property type="match status" value="1"/>
</dbReference>
<comment type="caution">
    <text evidence="1">The sequence shown here is derived from an EMBL/GenBank/DDBJ whole genome shotgun (WGS) entry which is preliminary data.</text>
</comment>
<sequence>MYLPDEESLQETTRSEFVTIHDTHWGIESFHRAIKQVCGICRFMVRDSQAIKTHIFCSLQAFVRLEKMRSENIISNWYELQRNLFTLVVRDYIVENLTNTCPT</sequence>
<dbReference type="InterPro" id="IPR012337">
    <property type="entry name" value="RNaseH-like_sf"/>
</dbReference>
<keyword evidence="2" id="KW-1185">Reference proteome</keyword>